<sequence>MSPSKQTTTKVESLFIHEFAKELKVDSCSATGLVASQTTGVGLQHCDAGAVGNGARERREELKEKLQRGKIYSAGRAQLERELRAKPPREKTTWFATGGRRKLIGGRGIISKKRGSHRSKDCAVERLEDFCGA</sequence>
<proteinExistence type="predicted"/>
<gene>
    <name evidence="1" type="ORF">M9H77_36475</name>
</gene>
<keyword evidence="2" id="KW-1185">Reference proteome</keyword>
<comment type="caution">
    <text evidence="1">The sequence shown here is derived from an EMBL/GenBank/DDBJ whole genome shotgun (WGS) entry which is preliminary data.</text>
</comment>
<reference evidence="2" key="1">
    <citation type="journal article" date="2023" name="Nat. Plants">
        <title>Single-cell RNA sequencing provides a high-resolution roadmap for understanding the multicellular compartmentation of specialized metabolism.</title>
        <authorList>
            <person name="Sun S."/>
            <person name="Shen X."/>
            <person name="Li Y."/>
            <person name="Li Y."/>
            <person name="Wang S."/>
            <person name="Li R."/>
            <person name="Zhang H."/>
            <person name="Shen G."/>
            <person name="Guo B."/>
            <person name="Wei J."/>
            <person name="Xu J."/>
            <person name="St-Pierre B."/>
            <person name="Chen S."/>
            <person name="Sun C."/>
        </authorList>
    </citation>
    <scope>NUCLEOTIDE SEQUENCE [LARGE SCALE GENOMIC DNA]</scope>
</reference>
<name>A0ACB9ZVM8_CATRO</name>
<organism evidence="1 2">
    <name type="scientific">Catharanthus roseus</name>
    <name type="common">Madagascar periwinkle</name>
    <name type="synonym">Vinca rosea</name>
    <dbReference type="NCBI Taxonomy" id="4058"/>
    <lineage>
        <taxon>Eukaryota</taxon>
        <taxon>Viridiplantae</taxon>
        <taxon>Streptophyta</taxon>
        <taxon>Embryophyta</taxon>
        <taxon>Tracheophyta</taxon>
        <taxon>Spermatophyta</taxon>
        <taxon>Magnoliopsida</taxon>
        <taxon>eudicotyledons</taxon>
        <taxon>Gunneridae</taxon>
        <taxon>Pentapetalae</taxon>
        <taxon>asterids</taxon>
        <taxon>lamiids</taxon>
        <taxon>Gentianales</taxon>
        <taxon>Apocynaceae</taxon>
        <taxon>Rauvolfioideae</taxon>
        <taxon>Vinceae</taxon>
        <taxon>Catharanthinae</taxon>
        <taxon>Catharanthus</taxon>
    </lineage>
</organism>
<dbReference type="Proteomes" id="UP001060085">
    <property type="component" value="Linkage Group LG08"/>
</dbReference>
<accession>A0ACB9ZVM8</accession>
<protein>
    <submittedName>
        <fullName evidence="1">Uncharacterized protein</fullName>
    </submittedName>
</protein>
<dbReference type="EMBL" id="CM044708">
    <property type="protein sequence ID" value="KAI5650470.1"/>
    <property type="molecule type" value="Genomic_DNA"/>
</dbReference>
<evidence type="ECO:0000313" key="1">
    <source>
        <dbReference type="EMBL" id="KAI5650470.1"/>
    </source>
</evidence>
<evidence type="ECO:0000313" key="2">
    <source>
        <dbReference type="Proteomes" id="UP001060085"/>
    </source>
</evidence>